<protein>
    <submittedName>
        <fullName evidence="2">Tail terminator</fullName>
    </submittedName>
</protein>
<gene>
    <name evidence="2" type="primary">11</name>
    <name evidence="2" type="ORF">SEA_MABODAMACA_11</name>
</gene>
<dbReference type="EMBL" id="OR613467">
    <property type="protein sequence ID" value="WNT44331.1"/>
    <property type="molecule type" value="Genomic_DNA"/>
</dbReference>
<feature type="region of interest" description="Disordered" evidence="1">
    <location>
        <begin position="32"/>
        <end position="57"/>
    </location>
</feature>
<evidence type="ECO:0000313" key="3">
    <source>
        <dbReference type="Proteomes" id="UP001305869"/>
    </source>
</evidence>
<organism evidence="2 3">
    <name type="scientific">Microbacterium phage Mabodamaca</name>
    <dbReference type="NCBI Taxonomy" id="3078574"/>
    <lineage>
        <taxon>Viruses</taxon>
        <taxon>Duplodnaviria</taxon>
        <taxon>Heunggongvirae</taxon>
        <taxon>Uroviricota</taxon>
        <taxon>Caudoviricetes</taxon>
        <taxon>Casidaviridae</taxon>
        <taxon>Mabodamacavirus</taxon>
        <taxon>Mabodamacavirus mabodamaca</taxon>
    </lineage>
</organism>
<evidence type="ECO:0000256" key="1">
    <source>
        <dbReference type="SAM" id="MobiDB-lite"/>
    </source>
</evidence>
<name>A0AA96NGS0_9CAUD</name>
<reference evidence="2 3" key="1">
    <citation type="submission" date="2023-09" db="EMBL/GenBank/DDBJ databases">
        <authorList>
            <person name="Astacio K.C."/>
            <person name="Barreto J.C."/>
            <person name="Colon C.A."/>
            <person name="Dejesus A.I."/>
            <person name="Gragirenes D.A."/>
            <person name="Navarro A."/>
            <person name="Negron R.A."/>
            <person name="Nunez P.S."/>
            <person name="Ortiz C.A."/>
            <person name="Ortiz A.Y."/>
            <person name="Roman V.A."/>
            <person name="Sanchez M.A."/>
            <person name="Serrano K.M."/>
            <person name="Klyczek K."/>
            <person name="Ko C."/>
            <person name="Russell D.A."/>
            <person name="Jacobs-Sera D."/>
            <person name="Hatfull G.F."/>
        </authorList>
    </citation>
    <scope>NUCLEOTIDE SEQUENCE [LARGE SCALE GENOMIC DNA]</scope>
</reference>
<sequence>MSDPIIFDDARLATRDYLRDVLPSYARDVPVSINRPTRSSSASPSRAVWVRGGTPSRDTTVSASALVRLAIYGDDEGDAVRLGSIVEALLLHEATSDALLGFTPVSGPAPGTDPDTGDPFALVIIRARLRPRPLRKD</sequence>
<proteinExistence type="predicted"/>
<feature type="compositionally biased region" description="Low complexity" evidence="1">
    <location>
        <begin position="35"/>
        <end position="47"/>
    </location>
</feature>
<dbReference type="Proteomes" id="UP001305869">
    <property type="component" value="Segment"/>
</dbReference>
<keyword evidence="3" id="KW-1185">Reference proteome</keyword>
<accession>A0AA96NGS0</accession>
<evidence type="ECO:0000313" key="2">
    <source>
        <dbReference type="EMBL" id="WNT44331.1"/>
    </source>
</evidence>